<protein>
    <submittedName>
        <fullName evidence="1">Uncharacterized protein</fullName>
    </submittedName>
</protein>
<sequence>MSAVKKFESWGLTFQRPEGEQVRLPQDITDVSSEEIGRIFTELTAWTDYIASQLAMAQLEERAALKEKDLLENMMLVKRMGATARGERVTTVKAEIAVHQDVQDLDKDYEEKYAYRKLVEMLLNNHERDLSLVSREITRRSNEMRRKDY</sequence>
<proteinExistence type="predicted"/>
<accession>A0A6J5L6D1</accession>
<reference evidence="1" key="1">
    <citation type="submission" date="2020-04" db="EMBL/GenBank/DDBJ databases">
        <authorList>
            <person name="Chiriac C."/>
            <person name="Salcher M."/>
            <person name="Ghai R."/>
            <person name="Kavagutti S V."/>
        </authorList>
    </citation>
    <scope>NUCLEOTIDE SEQUENCE</scope>
</reference>
<organism evidence="1">
    <name type="scientific">uncultured Caudovirales phage</name>
    <dbReference type="NCBI Taxonomy" id="2100421"/>
    <lineage>
        <taxon>Viruses</taxon>
        <taxon>Duplodnaviria</taxon>
        <taxon>Heunggongvirae</taxon>
        <taxon>Uroviricota</taxon>
        <taxon>Caudoviricetes</taxon>
        <taxon>Peduoviridae</taxon>
        <taxon>Maltschvirus</taxon>
        <taxon>Maltschvirus maltsch</taxon>
    </lineage>
</organism>
<gene>
    <name evidence="1" type="ORF">UFOVP111_47</name>
</gene>
<dbReference type="EMBL" id="LR796226">
    <property type="protein sequence ID" value="CAB4128597.1"/>
    <property type="molecule type" value="Genomic_DNA"/>
</dbReference>
<name>A0A6J5L6D1_9CAUD</name>
<evidence type="ECO:0000313" key="1">
    <source>
        <dbReference type="EMBL" id="CAB4128597.1"/>
    </source>
</evidence>